<evidence type="ECO:0000256" key="2">
    <source>
        <dbReference type="PROSITE-ProRule" id="PRU00076"/>
    </source>
</evidence>
<proteinExistence type="predicted"/>
<feature type="domain" description="EGF-like" evidence="3">
    <location>
        <begin position="653"/>
        <end position="691"/>
    </location>
</feature>
<feature type="domain" description="EGF-like" evidence="3">
    <location>
        <begin position="1032"/>
        <end position="1069"/>
    </location>
</feature>
<dbReference type="PROSITE" id="PS50026">
    <property type="entry name" value="EGF_3"/>
    <property type="match status" value="17"/>
</dbReference>
<evidence type="ECO:0000313" key="5">
    <source>
        <dbReference type="Proteomes" id="UP001153148"/>
    </source>
</evidence>
<feature type="disulfide bond" evidence="2">
    <location>
        <begin position="179"/>
        <end position="189"/>
    </location>
</feature>
<evidence type="ECO:0000313" key="4">
    <source>
        <dbReference type="EMBL" id="CAG2057045.1"/>
    </source>
</evidence>
<dbReference type="PANTHER" id="PTHR22963:SF39">
    <property type="entry name" value="DUMPY"/>
    <property type="match status" value="1"/>
</dbReference>
<dbReference type="PROSITE" id="PS01186">
    <property type="entry name" value="EGF_2"/>
    <property type="match status" value="9"/>
</dbReference>
<dbReference type="PANTHER" id="PTHR22963">
    <property type="entry name" value="ENDOGLIN-RELATED"/>
    <property type="match status" value="1"/>
</dbReference>
<feature type="disulfide bond" evidence="2">
    <location>
        <begin position="1138"/>
        <end position="1148"/>
    </location>
</feature>
<sequence>TTPPPPGNPCVPSPCGPNSQCKVVGTQPACSCLPNFMGRAPNCRPECTIHAECPSTRACHDQKCMDPCPGSCGVLAQCRVVNHNAVCSCPQGYVGDPTLGCNPAPPPSTERTPPANPCFPSPCGPNAECRERNGAGACSCVSGYEGDPYDARGCRRECETSADCAPVRACVGFKCVDPCPGTCGSGAQCSVVNHVPTCSCQPGYSGDPFFACRLIPATTPPSAPQDPCNPTPCGPNSQCREANGQAVCSCQQNYVGTPPSCRPECVVSSECPLNRACINQKCADPCPNTCGVGAQCTTLNHNPICACPQGFTGDPFSQCTPQPVTTPAPLTERPPSCYPSPCGPNSQCQMAGGIPACSCLQDYTGAPPNCRPECVLSADCPSQQACIKQRCRDPCPGSCGYNANCQVLNHVPVCTCNEGHTGDPFSQCTLIPITTPSALPRDPCNPSPCGPNAECRPGGVCECAPEYVGNPYESCRPECVLNTECPRDRACLRNKCRDPCPGTCGQNARCDIVNHIPVCSCAEGFTGDPFSNCRPFIQVPPDSQKDPCRPSPCGPNSQCRTSDNHAVCSCLQGYVGSPPSCRPECVVSSECPLTRACVNQKCGDPCLGSCGLGARCEVINHSPICSCREGQTGDPFRSCFEMPPKMVEPVEAEPDPCAPSPCGPNAQCQSSGNSPACSCLMGYIGSPPNCRPECVINPDCPTNQACINNKCRDPCPGSCGSNAECQIISHAVTCICSPGYTGNPFVQCTVQKQEVSNPCEPSPCGANAECKQRNGAGACSCISDYQGNPYEGCRPECVLSSDCPTDRACIRNKCEDPCPGVCGQYAQCFVVNHVPTCTCVQGYVGDPFVSCTPQPMPVMTQASVVDPCAPSPCGPNSQCRQVNSQAVCSCQSQYIGSPPNCRPECVVNSECQQNRACYKFKCTDPCPGTCGLRARCEVINHNPICSCPAGMTGDPFTRCFTETIPVPPPIAEPINPCVPSPCGRNSVCQVVGAQPACSCLQNFIGAPPNCRPECVVNTDCAPTQACISEKCRDPCQGSCGLNTECRVQNHIPTCTCQSGYTGDPFTQCELKVESPAPKPTDPCNPSPCGPNAQCQDGTCTCLPNYSGDPYSNCRPECTMNSECPRNRACSNQRCMDPCPGTCGQGARCDVVNHIPTCSCPEGYSGDPFVQCRLAPPPQETPKQPCEPSPCGPNSVCRVVDSHAVCSCLPGLVGSPPSCRPECVVSAECPLTQACLSNKCRDPCPGTCGQSARCQVVNHNPICSCSSGNTGDPFTRCFALPVNGLCFDTNYNDPDELVALHAQTFQIRSDFDSCHRLLEFYEPSPIVATLPSFVVEPRPSEPQHPCQPSPCGPNAECQVRGESPACSCSPNYIGSPPNCRPECTINPECPSHLACVNQRCGDPCQGSCGTNARCSVVNHTPVCTCNPGHTGDPFNGCFPAQDYIPTLVAERSKASLSPAYDEEIGGSDPVRA</sequence>
<dbReference type="Proteomes" id="UP001153148">
    <property type="component" value="Unassembled WGS sequence"/>
</dbReference>
<feature type="domain" description="EGF-like" evidence="3">
    <location>
        <begin position="1135"/>
        <end position="1172"/>
    </location>
</feature>
<feature type="domain" description="EGF-like" evidence="3">
    <location>
        <begin position="224"/>
        <end position="262"/>
    </location>
</feature>
<feature type="domain" description="EGF-like" evidence="3">
    <location>
        <begin position="1181"/>
        <end position="1219"/>
    </location>
</feature>
<dbReference type="EMBL" id="CAJPIN010004787">
    <property type="protein sequence ID" value="CAG2057045.1"/>
    <property type="molecule type" value="Genomic_DNA"/>
</dbReference>
<feature type="domain" description="EGF-like" evidence="3">
    <location>
        <begin position="712"/>
        <end position="749"/>
    </location>
</feature>
<feature type="domain" description="EGF-like" evidence="3">
    <location>
        <begin position="864"/>
        <end position="902"/>
    </location>
</feature>
<evidence type="ECO:0000256" key="1">
    <source>
        <dbReference type="ARBA" id="ARBA00023157"/>
    </source>
</evidence>
<feature type="domain" description="EGF-like" evidence="3">
    <location>
        <begin position="114"/>
        <end position="155"/>
    </location>
</feature>
<dbReference type="InterPro" id="IPR000742">
    <property type="entry name" value="EGF"/>
</dbReference>
<feature type="non-terminal residue" evidence="4">
    <location>
        <position position="1"/>
    </location>
</feature>
<gene>
    <name evidence="4" type="ORF">TPAB3V08_LOCUS4027</name>
</gene>
<feature type="domain" description="EGF-like" evidence="3">
    <location>
        <begin position="283"/>
        <end position="320"/>
    </location>
</feature>
<keyword evidence="5" id="KW-1185">Reference proteome</keyword>
<feature type="domain" description="EGF-like" evidence="3">
    <location>
        <begin position="544"/>
        <end position="582"/>
    </location>
</feature>
<name>A0ABN7NQE7_TIMPD</name>
<feature type="disulfide bond" evidence="2">
    <location>
        <begin position="1035"/>
        <end position="1045"/>
    </location>
</feature>
<keyword evidence="1 2" id="KW-1015">Disulfide bond</keyword>
<organism evidence="4 5">
    <name type="scientific">Timema podura</name>
    <name type="common">Walking stick</name>
    <dbReference type="NCBI Taxonomy" id="61482"/>
    <lineage>
        <taxon>Eukaryota</taxon>
        <taxon>Metazoa</taxon>
        <taxon>Ecdysozoa</taxon>
        <taxon>Arthropoda</taxon>
        <taxon>Hexapoda</taxon>
        <taxon>Insecta</taxon>
        <taxon>Pterygota</taxon>
        <taxon>Neoptera</taxon>
        <taxon>Polyneoptera</taxon>
        <taxon>Phasmatodea</taxon>
        <taxon>Timematodea</taxon>
        <taxon>Timematoidea</taxon>
        <taxon>Timematidae</taxon>
        <taxon>Timema</taxon>
    </lineage>
</organism>
<dbReference type="Pfam" id="PF21164">
    <property type="entry name" value="Dumpy_DPY"/>
    <property type="match status" value="12"/>
</dbReference>
<evidence type="ECO:0000259" key="3">
    <source>
        <dbReference type="PROSITE" id="PS50026"/>
    </source>
</evidence>
<feature type="domain" description="EGF-like" evidence="3">
    <location>
        <begin position="1400"/>
        <end position="1434"/>
    </location>
</feature>
<feature type="domain" description="EGF-like" evidence="3">
    <location>
        <begin position="755"/>
        <end position="794"/>
    </location>
</feature>
<feature type="domain" description="EGF-like" evidence="3">
    <location>
        <begin position="1341"/>
        <end position="1379"/>
    </location>
</feature>
<feature type="domain" description="EGF-like" evidence="3">
    <location>
        <begin position="973"/>
        <end position="1011"/>
    </location>
</feature>
<dbReference type="SUPFAM" id="SSF90148">
    <property type="entry name" value="DPY module"/>
    <property type="match status" value="12"/>
</dbReference>
<reference evidence="4" key="1">
    <citation type="submission" date="2021-03" db="EMBL/GenBank/DDBJ databases">
        <authorList>
            <person name="Tran Van P."/>
        </authorList>
    </citation>
    <scope>NUCLEOTIDE SEQUENCE</scope>
</reference>
<dbReference type="SMART" id="SM00179">
    <property type="entry name" value="EGF_CA"/>
    <property type="match status" value="3"/>
</dbReference>
<dbReference type="Gene3D" id="2.10.25.10">
    <property type="entry name" value="Laminin"/>
    <property type="match status" value="1"/>
</dbReference>
<feature type="domain" description="EGF-like" evidence="3">
    <location>
        <begin position="440"/>
        <end position="476"/>
    </location>
</feature>
<feature type="disulfide bond" evidence="2">
    <location>
        <begin position="715"/>
        <end position="725"/>
    </location>
</feature>
<dbReference type="SMART" id="SM00181">
    <property type="entry name" value="EGF"/>
    <property type="match status" value="26"/>
</dbReference>
<feature type="domain" description="EGF-like" evidence="3">
    <location>
        <begin position="176"/>
        <end position="211"/>
    </location>
</feature>
<dbReference type="InterPro" id="IPR048407">
    <property type="entry name" value="Dumpy_DPY"/>
</dbReference>
<comment type="caution">
    <text evidence="4">The sequence shown here is derived from an EMBL/GenBank/DDBJ whole genome shotgun (WGS) entry which is preliminary data.</text>
</comment>
<comment type="caution">
    <text evidence="2">Lacks conserved residue(s) required for the propagation of feature annotation.</text>
</comment>
<accession>A0ABN7NQE7</accession>
<protein>
    <recommendedName>
        <fullName evidence="3">EGF-like domain-containing protein</fullName>
    </recommendedName>
</protein>
<dbReference type="InterPro" id="IPR001881">
    <property type="entry name" value="EGF-like_Ca-bd_dom"/>
</dbReference>
<keyword evidence="2" id="KW-0245">EGF-like domain</keyword>
<feature type="disulfide bond" evidence="2">
    <location>
        <begin position="286"/>
        <end position="296"/>
    </location>
</feature>
<feature type="disulfide bond" evidence="2">
    <location>
        <begin position="1403"/>
        <end position="1413"/>
    </location>
</feature>
<feature type="domain" description="EGF-like" evidence="3">
    <location>
        <begin position="6"/>
        <end position="44"/>
    </location>
</feature>